<name>A0A235F5V4_9BACL</name>
<feature type="domain" description="Uncharacterized protein YyaB-like PH" evidence="2">
    <location>
        <begin position="64"/>
        <end position="140"/>
    </location>
</feature>
<dbReference type="EMBL" id="NOII01000011">
    <property type="protein sequence ID" value="OYD56612.1"/>
    <property type="molecule type" value="Genomic_DNA"/>
</dbReference>
<dbReference type="GO" id="GO:0030153">
    <property type="term" value="P:bacteriocin immunity"/>
    <property type="evidence" value="ECO:0007669"/>
    <property type="project" value="InterPro"/>
</dbReference>
<keyword evidence="1" id="KW-1133">Transmembrane helix</keyword>
<accession>A0A235F5V4</accession>
<dbReference type="AlphaFoldDB" id="A0A235F5V4"/>
<evidence type="ECO:0000256" key="1">
    <source>
        <dbReference type="SAM" id="Phobius"/>
    </source>
</evidence>
<feature type="transmembrane region" description="Helical" evidence="1">
    <location>
        <begin position="12"/>
        <end position="32"/>
    </location>
</feature>
<dbReference type="InterPro" id="IPR009589">
    <property type="entry name" value="PH_YyaB-like"/>
</dbReference>
<evidence type="ECO:0000313" key="3">
    <source>
        <dbReference type="EMBL" id="OYD56612.1"/>
    </source>
</evidence>
<proteinExistence type="predicted"/>
<dbReference type="PROSITE" id="PS51257">
    <property type="entry name" value="PROKAR_LIPOPROTEIN"/>
    <property type="match status" value="1"/>
</dbReference>
<dbReference type="Pfam" id="PF06713">
    <property type="entry name" value="bPH_4"/>
    <property type="match status" value="1"/>
</dbReference>
<protein>
    <recommendedName>
        <fullName evidence="2">Uncharacterized protein YyaB-like PH domain-containing protein</fullName>
    </recommendedName>
</protein>
<dbReference type="Proteomes" id="UP000215059">
    <property type="component" value="Unassembled WGS sequence"/>
</dbReference>
<feature type="transmembrane region" description="Helical" evidence="1">
    <location>
        <begin position="44"/>
        <end position="63"/>
    </location>
</feature>
<keyword evidence="4" id="KW-1185">Reference proteome</keyword>
<keyword evidence="1" id="KW-0812">Transmembrane</keyword>
<gene>
    <name evidence="3" type="ORF">CGZ90_16505</name>
</gene>
<dbReference type="OrthoDB" id="2436858at2"/>
<dbReference type="RefSeq" id="WP_094253628.1">
    <property type="nucleotide sequence ID" value="NZ_JBHLXL010000002.1"/>
</dbReference>
<organism evidence="3 4">
    <name type="scientific">Fictibacillus aquaticus</name>
    <dbReference type="NCBI Taxonomy" id="2021314"/>
    <lineage>
        <taxon>Bacteria</taxon>
        <taxon>Bacillati</taxon>
        <taxon>Bacillota</taxon>
        <taxon>Bacilli</taxon>
        <taxon>Bacillales</taxon>
        <taxon>Fictibacillaceae</taxon>
        <taxon>Fictibacillus</taxon>
    </lineage>
</organism>
<sequence>MTFTAERDRFFVILMFVTLFVVGCSLFIPLWFDKENLTAENLTAVSSLYIFTMGVILWVSFFFKYTLHNEYLLVKGGPAKSRILYSDITKVAPVDNIYTGFRMHSSRNSIEVFYKTGWTGSVKISPKNQKLFIDELKKRCPNAVFDSRL</sequence>
<keyword evidence="1" id="KW-0472">Membrane</keyword>
<evidence type="ECO:0000313" key="4">
    <source>
        <dbReference type="Proteomes" id="UP000215059"/>
    </source>
</evidence>
<evidence type="ECO:0000259" key="2">
    <source>
        <dbReference type="Pfam" id="PF06713"/>
    </source>
</evidence>
<reference evidence="3 4" key="1">
    <citation type="submission" date="2017-07" db="EMBL/GenBank/DDBJ databases">
        <title>Fictibacillus sp. nov. GDSW-R2A3 Genome sequencing and assembly.</title>
        <authorList>
            <person name="Mayilraj S."/>
        </authorList>
    </citation>
    <scope>NUCLEOTIDE SEQUENCE [LARGE SCALE GENOMIC DNA]</scope>
    <source>
        <strain evidence="3 4">GDSW-R2A3</strain>
    </source>
</reference>
<comment type="caution">
    <text evidence="3">The sequence shown here is derived from an EMBL/GenBank/DDBJ whole genome shotgun (WGS) entry which is preliminary data.</text>
</comment>